<evidence type="ECO:0000313" key="2">
    <source>
        <dbReference type="Proteomes" id="UP001174196"/>
    </source>
</evidence>
<organism evidence="1 2">
    <name type="scientific">Polycladomyces subterraneus</name>
    <dbReference type="NCBI Taxonomy" id="1016997"/>
    <lineage>
        <taxon>Bacteria</taxon>
        <taxon>Bacillati</taxon>
        <taxon>Bacillota</taxon>
        <taxon>Bacilli</taxon>
        <taxon>Bacillales</taxon>
        <taxon>Thermoactinomycetaceae</taxon>
        <taxon>Polycladomyces</taxon>
    </lineage>
</organism>
<sequence length="186" mass="21759">MAGDGNMHAVVSLLDESHYKKVEWIWAELKKRFHIEGIYITPYPHFSYQVARGYDLEKMLPVLSQLAQRQKPFTIHATGLGLFTGKKPVVYVPVVRSNELNKLHQQIWQETSMFVTDEVDYYDEQKWLPHITLAHGDVTDKNVSKLISYLNSYIDLTWEINVDNLALIYETKGKQILLERYLFGRQ</sequence>
<dbReference type="EMBL" id="JANRHH010000041">
    <property type="protein sequence ID" value="MDN4594544.1"/>
    <property type="molecule type" value="Genomic_DNA"/>
</dbReference>
<dbReference type="PANTHER" id="PTHR40037:SF1">
    <property type="entry name" value="PHOSPHOESTERASE SAOUHSC_00951-RELATED"/>
    <property type="match status" value="1"/>
</dbReference>
<evidence type="ECO:0000313" key="1">
    <source>
        <dbReference type="EMBL" id="MDN4594544.1"/>
    </source>
</evidence>
<comment type="caution">
    <text evidence="1">The sequence shown here is derived from an EMBL/GenBank/DDBJ whole genome shotgun (WGS) entry which is preliminary data.</text>
</comment>
<keyword evidence="2" id="KW-1185">Reference proteome</keyword>
<keyword evidence="1" id="KW-0436">Ligase</keyword>
<proteinExistence type="predicted"/>
<accession>A0ABT8IP52</accession>
<dbReference type="SUPFAM" id="SSF55144">
    <property type="entry name" value="LigT-like"/>
    <property type="match status" value="1"/>
</dbReference>
<dbReference type="Pfam" id="PF13563">
    <property type="entry name" value="2_5_RNA_ligase2"/>
    <property type="match status" value="1"/>
</dbReference>
<protein>
    <submittedName>
        <fullName evidence="1">2'-5' RNA ligase family protein</fullName>
    </submittedName>
</protein>
<dbReference type="InterPro" id="IPR050580">
    <property type="entry name" value="2H_phosphoesterase_YjcG-like"/>
</dbReference>
<dbReference type="Gene3D" id="3.90.1140.10">
    <property type="entry name" value="Cyclic phosphodiesterase"/>
    <property type="match status" value="1"/>
</dbReference>
<dbReference type="RefSeq" id="WP_301239279.1">
    <property type="nucleotide sequence ID" value="NZ_JANRHH010000041.1"/>
</dbReference>
<dbReference type="GO" id="GO:0016874">
    <property type="term" value="F:ligase activity"/>
    <property type="evidence" value="ECO:0007669"/>
    <property type="project" value="UniProtKB-KW"/>
</dbReference>
<reference evidence="1" key="1">
    <citation type="submission" date="2022-08" db="EMBL/GenBank/DDBJ databases">
        <title>Polycladomyces zharkentsis sp. nov., a novel thermophilic CMC and starch-degrading bacterium isolated from a geothermal spring in Kazakhstan.</title>
        <authorList>
            <person name="Mashzhan A."/>
            <person name="Kistaubaeva A."/>
            <person name="Javier-Lopez R."/>
            <person name="Birkeland N.-K."/>
        </authorList>
    </citation>
    <scope>NUCLEOTIDE SEQUENCE</scope>
    <source>
        <strain evidence="1">KSR 13</strain>
    </source>
</reference>
<dbReference type="InterPro" id="IPR009097">
    <property type="entry name" value="Cyclic_Pdiesterase"/>
</dbReference>
<dbReference type="PANTHER" id="PTHR40037">
    <property type="entry name" value="PHOSPHOESTERASE YJCG-RELATED"/>
    <property type="match status" value="1"/>
</dbReference>
<dbReference type="Proteomes" id="UP001174196">
    <property type="component" value="Unassembled WGS sequence"/>
</dbReference>
<name>A0ABT8IP52_9BACL</name>
<gene>
    <name evidence="1" type="ORF">NWF35_11675</name>
</gene>